<feature type="transmembrane region" description="Helical" evidence="8">
    <location>
        <begin position="332"/>
        <end position="351"/>
    </location>
</feature>
<dbReference type="GO" id="GO:0006508">
    <property type="term" value="P:proteolysis"/>
    <property type="evidence" value="ECO:0007669"/>
    <property type="project" value="UniProtKB-KW"/>
</dbReference>
<comment type="subcellular location">
    <subcellularLocation>
        <location evidence="1">Membrane</location>
        <topology evidence="1">Multi-pass membrane protein</topology>
    </subcellularLocation>
</comment>
<proteinExistence type="predicted"/>
<dbReference type="Proteomes" id="UP000631421">
    <property type="component" value="Unassembled WGS sequence"/>
</dbReference>
<keyword evidence="7 8" id="KW-0472">Membrane</keyword>
<dbReference type="InterPro" id="IPR044838">
    <property type="entry name" value="EGY1-like"/>
</dbReference>
<dbReference type="RefSeq" id="WP_190352659.1">
    <property type="nucleotide sequence ID" value="NZ_JACJPY010000091.1"/>
</dbReference>
<keyword evidence="10" id="KW-1185">Reference proteome</keyword>
<evidence type="ECO:0000256" key="3">
    <source>
        <dbReference type="ARBA" id="ARBA00022692"/>
    </source>
</evidence>
<evidence type="ECO:0000256" key="5">
    <source>
        <dbReference type="ARBA" id="ARBA00022946"/>
    </source>
</evidence>
<dbReference type="EMBL" id="JACJPY010000091">
    <property type="protein sequence ID" value="MBD2152251.1"/>
    <property type="molecule type" value="Genomic_DNA"/>
</dbReference>
<evidence type="ECO:0000256" key="8">
    <source>
        <dbReference type="SAM" id="Phobius"/>
    </source>
</evidence>
<keyword evidence="2" id="KW-0645">Protease</keyword>
<keyword evidence="3 8" id="KW-0812">Transmembrane</keyword>
<evidence type="ECO:0000256" key="2">
    <source>
        <dbReference type="ARBA" id="ARBA00022670"/>
    </source>
</evidence>
<evidence type="ECO:0000256" key="7">
    <source>
        <dbReference type="ARBA" id="ARBA00023136"/>
    </source>
</evidence>
<protein>
    <submittedName>
        <fullName evidence="9">Uncharacterized protein</fullName>
    </submittedName>
</protein>
<feature type="transmembrane region" description="Helical" evidence="8">
    <location>
        <begin position="144"/>
        <end position="163"/>
    </location>
</feature>
<evidence type="ECO:0000313" key="9">
    <source>
        <dbReference type="EMBL" id="MBD2152251.1"/>
    </source>
</evidence>
<dbReference type="GO" id="GO:0008233">
    <property type="term" value="F:peptidase activity"/>
    <property type="evidence" value="ECO:0007669"/>
    <property type="project" value="UniProtKB-KW"/>
</dbReference>
<reference evidence="9" key="2">
    <citation type="submission" date="2020-08" db="EMBL/GenBank/DDBJ databases">
        <authorList>
            <person name="Chen M."/>
            <person name="Teng W."/>
            <person name="Zhao L."/>
            <person name="Hu C."/>
            <person name="Zhou Y."/>
            <person name="Han B."/>
            <person name="Song L."/>
            <person name="Shu W."/>
        </authorList>
    </citation>
    <scope>NUCLEOTIDE SEQUENCE</scope>
    <source>
        <strain evidence="9">FACHB-1277</strain>
    </source>
</reference>
<dbReference type="GO" id="GO:0016020">
    <property type="term" value="C:membrane"/>
    <property type="evidence" value="ECO:0007669"/>
    <property type="project" value="UniProtKB-SubCell"/>
</dbReference>
<evidence type="ECO:0000256" key="1">
    <source>
        <dbReference type="ARBA" id="ARBA00004141"/>
    </source>
</evidence>
<evidence type="ECO:0000256" key="4">
    <source>
        <dbReference type="ARBA" id="ARBA00022801"/>
    </source>
</evidence>
<keyword evidence="6 8" id="KW-1133">Transmembrane helix</keyword>
<dbReference type="PANTHER" id="PTHR31412">
    <property type="entry name" value="ZINC METALLOPROTEASE EGY1"/>
    <property type="match status" value="1"/>
</dbReference>
<organism evidence="9 10">
    <name type="scientific">Pseudanabaena cinerea FACHB-1277</name>
    <dbReference type="NCBI Taxonomy" id="2949581"/>
    <lineage>
        <taxon>Bacteria</taxon>
        <taxon>Bacillati</taxon>
        <taxon>Cyanobacteriota</taxon>
        <taxon>Cyanophyceae</taxon>
        <taxon>Pseudanabaenales</taxon>
        <taxon>Pseudanabaenaceae</taxon>
        <taxon>Pseudanabaena</taxon>
        <taxon>Pseudanabaena cinerea</taxon>
    </lineage>
</organism>
<dbReference type="PANTHER" id="PTHR31412:SF0">
    <property type="entry name" value="ZINC METALLOPROTEASE EGY1, CHLOROPLASTIC-RELATED"/>
    <property type="match status" value="1"/>
</dbReference>
<feature type="transmembrane region" description="Helical" evidence="8">
    <location>
        <begin position="247"/>
        <end position="274"/>
    </location>
</feature>
<keyword evidence="4" id="KW-0378">Hydrolase</keyword>
<gene>
    <name evidence="9" type="ORF">H6F44_19330</name>
</gene>
<feature type="transmembrane region" description="Helical" evidence="8">
    <location>
        <begin position="372"/>
        <end position="398"/>
    </location>
</feature>
<comment type="caution">
    <text evidence="9">The sequence shown here is derived from an EMBL/GenBank/DDBJ whole genome shotgun (WGS) entry which is preliminary data.</text>
</comment>
<feature type="transmembrane region" description="Helical" evidence="8">
    <location>
        <begin position="6"/>
        <end position="24"/>
    </location>
</feature>
<dbReference type="AlphaFoldDB" id="A0A926UWN7"/>
<accession>A0A926UWN7</accession>
<feature type="transmembrane region" description="Helical" evidence="8">
    <location>
        <begin position="183"/>
        <end position="201"/>
    </location>
</feature>
<feature type="transmembrane region" description="Helical" evidence="8">
    <location>
        <begin position="418"/>
        <end position="434"/>
    </location>
</feature>
<evidence type="ECO:0000313" key="10">
    <source>
        <dbReference type="Proteomes" id="UP000631421"/>
    </source>
</evidence>
<name>A0A926UWN7_9CYAN</name>
<evidence type="ECO:0000256" key="6">
    <source>
        <dbReference type="ARBA" id="ARBA00022989"/>
    </source>
</evidence>
<keyword evidence="5" id="KW-0809">Transit peptide</keyword>
<sequence length="436" mass="49271">MTLESLPILLTLGCLVGGLCYSNWRDRKQMGQPLIFLAGEEEKQLQECFPSSIYYLQNLEYRNDEICCYGQLRSPNFKYSYDTVSYNLKQAFGDRFLCYLKEESMATLPPDYPERLGNASALGNYCFHIVARSSMPSRRSRKRLVARSIVSAIATFIALIAWGTNLAPLPEIHLDRLLLNMPYVIAVMLIFMARTIAQYYITRKYEMRFIPPLYIPWLGNWAVLSPLQQSRQNKQTIKLAVKDQRKILFDLGAFPNIAGLLVAILLIVCGNWLFLSIDPPIADPVLPILAQSFIAKFINVFQFQNSILTALIHSICQAIAPNQLTTQSPLTLAGWTGLAISAVQILPFEFLDGGNLAIAMYNHQQVCKIAQVSRLLILAIALLIQPWLRVYALLLFLLPMPRPLVLNEGLEVDRTRDYIGFTVIAIALLILLPLPK</sequence>
<reference evidence="9" key="1">
    <citation type="journal article" date="2015" name="ISME J.">
        <title>Draft Genome Sequence of Streptomyces incarnatus NRRL8089, which Produces the Nucleoside Antibiotic Sinefungin.</title>
        <authorList>
            <person name="Oshima K."/>
            <person name="Hattori M."/>
            <person name="Shimizu H."/>
            <person name="Fukuda K."/>
            <person name="Nemoto M."/>
            <person name="Inagaki K."/>
            <person name="Tamura T."/>
        </authorList>
    </citation>
    <scope>NUCLEOTIDE SEQUENCE</scope>
    <source>
        <strain evidence="9">FACHB-1277</strain>
    </source>
</reference>